<comment type="caution">
    <text evidence="2">The sequence shown here is derived from an EMBL/GenBank/DDBJ whole genome shotgun (WGS) entry which is preliminary data.</text>
</comment>
<dbReference type="EMBL" id="JAXOVC010000003">
    <property type="protein sequence ID" value="KAK4504344.1"/>
    <property type="molecule type" value="Genomic_DNA"/>
</dbReference>
<keyword evidence="3" id="KW-1185">Reference proteome</keyword>
<organism evidence="2 3">
    <name type="scientific">Zasmidium cellare</name>
    <name type="common">Wine cellar mold</name>
    <name type="synonym">Racodium cellare</name>
    <dbReference type="NCBI Taxonomy" id="395010"/>
    <lineage>
        <taxon>Eukaryota</taxon>
        <taxon>Fungi</taxon>
        <taxon>Dikarya</taxon>
        <taxon>Ascomycota</taxon>
        <taxon>Pezizomycotina</taxon>
        <taxon>Dothideomycetes</taxon>
        <taxon>Dothideomycetidae</taxon>
        <taxon>Mycosphaerellales</taxon>
        <taxon>Mycosphaerellaceae</taxon>
        <taxon>Zasmidium</taxon>
    </lineage>
</organism>
<proteinExistence type="predicted"/>
<name>A0ABR0ESI4_ZASCE</name>
<evidence type="ECO:0000313" key="3">
    <source>
        <dbReference type="Proteomes" id="UP001305779"/>
    </source>
</evidence>
<protein>
    <submittedName>
        <fullName evidence="2">Uncharacterized protein</fullName>
    </submittedName>
</protein>
<feature type="region of interest" description="Disordered" evidence="1">
    <location>
        <begin position="14"/>
        <end position="39"/>
    </location>
</feature>
<evidence type="ECO:0000313" key="2">
    <source>
        <dbReference type="EMBL" id="KAK4504344.1"/>
    </source>
</evidence>
<evidence type="ECO:0000256" key="1">
    <source>
        <dbReference type="SAM" id="MobiDB-lite"/>
    </source>
</evidence>
<reference evidence="2 3" key="1">
    <citation type="journal article" date="2023" name="G3 (Bethesda)">
        <title>A chromosome-level genome assembly of Zasmidium syzygii isolated from banana leaves.</title>
        <authorList>
            <person name="van Westerhoven A.C."/>
            <person name="Mehrabi R."/>
            <person name="Talebi R."/>
            <person name="Steentjes M.B.F."/>
            <person name="Corcolon B."/>
            <person name="Chong P.A."/>
            <person name="Kema G.H.J."/>
            <person name="Seidl M.F."/>
        </authorList>
    </citation>
    <scope>NUCLEOTIDE SEQUENCE [LARGE SCALE GENOMIC DNA]</scope>
    <source>
        <strain evidence="2 3">P124</strain>
    </source>
</reference>
<gene>
    <name evidence="2" type="ORF">PRZ48_005260</name>
</gene>
<accession>A0ABR0ESI4</accession>
<feature type="compositionally biased region" description="Pro residues" evidence="1">
    <location>
        <begin position="20"/>
        <end position="30"/>
    </location>
</feature>
<sequence length="143" mass="15773">MRFHQLLHHALHQSGLRWPPTSPKTPPSAPPSTTTPHTSVLRHARSTLPSSLDAALTGTLTSEPKIAAGATISESMLKSWYFDIYEDTPGEEAVNLMEHSLTRLMRVMNEFLDTQKERGGNRGDENRKGRSSGVAWWALVVAG</sequence>
<dbReference type="Proteomes" id="UP001305779">
    <property type="component" value="Unassembled WGS sequence"/>
</dbReference>